<sequence length="154" mass="15570">MVVNRAVSTVLDASLAVLLVSAAAVALVTIPGGDQRPPDPDAAARTVLASTTTAEYQTANGSERAVSGRVGTLLAHAAVADDRSTHSRFAGAVEDAVADVLRDADGRIAVVAIAGDGRVRVGEQPPPGASVAAVSYEAVAENDSVDITVRTWSP</sequence>
<reference evidence="1" key="1">
    <citation type="submission" date="2024-06" db="EMBL/GenBank/DDBJ databases">
        <title>Genome Sequence of an extremely halophilic archaeon isolated from Permian era halite, Salado Formation, Carlsbad, New Mexico: Halobacterium sp. strain NMX12-1.</title>
        <authorList>
            <person name="Sotoa L."/>
            <person name="DasSarma P."/>
            <person name="Anton B.P."/>
            <person name="Vincze T."/>
            <person name="Verma I."/>
            <person name="Eralp B."/>
            <person name="Powers D.W."/>
            <person name="Dozier B.L."/>
            <person name="Roberts R.J."/>
            <person name="DasSarma S."/>
        </authorList>
    </citation>
    <scope>NUCLEOTIDE SEQUENCE</scope>
    <source>
        <strain evidence="1">NMX12-1</strain>
    </source>
</reference>
<name>A0AAU8CF60_9EURY</name>
<organism evidence="1">
    <name type="scientific">Halobacterium sp. NMX12-1</name>
    <dbReference type="NCBI Taxonomy" id="3166650"/>
    <lineage>
        <taxon>Archaea</taxon>
        <taxon>Methanobacteriati</taxon>
        <taxon>Methanobacteriota</taxon>
        <taxon>Stenosarchaea group</taxon>
        <taxon>Halobacteria</taxon>
        <taxon>Halobacteriales</taxon>
        <taxon>Halobacteriaceae</taxon>
        <taxon>Halobacterium</taxon>
    </lineage>
</organism>
<accession>A0AAU8CF60</accession>
<dbReference type="Pfam" id="PF23955">
    <property type="entry name" value="DUF7284"/>
    <property type="match status" value="1"/>
</dbReference>
<gene>
    <name evidence="1" type="ORF">ABSL23_07075</name>
</gene>
<proteinExistence type="predicted"/>
<dbReference type="RefSeq" id="WP_353635171.1">
    <property type="nucleotide sequence ID" value="NZ_CP159204.1"/>
</dbReference>
<dbReference type="AlphaFoldDB" id="A0AAU8CF60"/>
<dbReference type="KEGG" id="hanx:ABSL23_07075"/>
<dbReference type="InterPro" id="IPR055708">
    <property type="entry name" value="DUF7284"/>
</dbReference>
<protein>
    <recommendedName>
        <fullName evidence="2">Type IV pilin</fullName>
    </recommendedName>
</protein>
<evidence type="ECO:0008006" key="2">
    <source>
        <dbReference type="Google" id="ProtNLM"/>
    </source>
</evidence>
<dbReference type="GeneID" id="91108898"/>
<evidence type="ECO:0000313" key="1">
    <source>
        <dbReference type="EMBL" id="XCF17755.1"/>
    </source>
</evidence>
<dbReference type="EMBL" id="CP159204">
    <property type="protein sequence ID" value="XCF17755.1"/>
    <property type="molecule type" value="Genomic_DNA"/>
</dbReference>